<dbReference type="GO" id="GO:0005267">
    <property type="term" value="F:potassium channel activity"/>
    <property type="evidence" value="ECO:0007669"/>
    <property type="project" value="InterPro"/>
</dbReference>
<reference evidence="11" key="1">
    <citation type="submission" date="2022-05" db="EMBL/GenBank/DDBJ databases">
        <authorList>
            <person name="Colautti A."/>
            <person name="Iacumin L."/>
        </authorList>
    </citation>
    <scope>NUCLEOTIDE SEQUENCE</scope>
    <source>
        <strain evidence="11">SK 55</strain>
    </source>
</reference>
<dbReference type="Gene3D" id="1.10.287.70">
    <property type="match status" value="1"/>
</dbReference>
<comment type="caution">
    <text evidence="11">The sequence shown here is derived from an EMBL/GenBank/DDBJ whole genome shotgun (WGS) entry which is preliminary data.</text>
</comment>
<feature type="domain" description="RCK N-terminal" evidence="9">
    <location>
        <begin position="126"/>
        <end position="243"/>
    </location>
</feature>
<name>A0A9X3RDV0_9BACL</name>
<feature type="transmembrane region" description="Helical" evidence="8">
    <location>
        <begin position="26"/>
        <end position="46"/>
    </location>
</feature>
<protein>
    <submittedName>
        <fullName evidence="11">Potassium channel protein</fullName>
    </submittedName>
</protein>
<evidence type="ECO:0000313" key="11">
    <source>
        <dbReference type="EMBL" id="MCZ8538170.1"/>
    </source>
</evidence>
<evidence type="ECO:0000256" key="6">
    <source>
        <dbReference type="ARBA" id="ARBA00023136"/>
    </source>
</evidence>
<dbReference type="PROSITE" id="PS51201">
    <property type="entry name" value="RCK_N"/>
    <property type="match status" value="1"/>
</dbReference>
<evidence type="ECO:0000313" key="12">
    <source>
        <dbReference type="Proteomes" id="UP001152173"/>
    </source>
</evidence>
<evidence type="ECO:0000256" key="8">
    <source>
        <dbReference type="SAM" id="Phobius"/>
    </source>
</evidence>
<dbReference type="InterPro" id="IPR006037">
    <property type="entry name" value="RCK_C"/>
</dbReference>
<dbReference type="InterPro" id="IPR003280">
    <property type="entry name" value="2pore_dom_K_chnl"/>
</dbReference>
<proteinExistence type="predicted"/>
<sequence length="350" mass="38698">MNQSNEAGESMNTSKWMDLRIRFRHILFAIIGLIVLVAVATAGFMALENLKFFDAFYLTIISLMTVGYGDIVPETEAGQKFALLLIPLGVAFVTYAMGAVASYFIEHQLSVKVWNKRMEHAIKHLEDHIVVCGLGRVGRQVYEQLKEEDVPVIYIHDSEEEMVEHLAEGTLRIVGSPLQENILKEANVAKARGLIATLPSDSDNVFITIKAKALNEKIEVVARAENAGSEEVLLRAGASRVINPSTIGGRELVSSVLRPEGTDLVNLLIHTKEKKQSLEEVSLEEACTYIGKSLKESAIRNEMGVTVLAIRRGEELISNPSSDEVLKKEDVLIIYGEKDTSEAFKKKCKG</sequence>
<dbReference type="PANTHER" id="PTHR43833">
    <property type="entry name" value="POTASSIUM CHANNEL PROTEIN 2-RELATED-RELATED"/>
    <property type="match status" value="1"/>
</dbReference>
<dbReference type="InterPro" id="IPR036291">
    <property type="entry name" value="NAD(P)-bd_dom_sf"/>
</dbReference>
<dbReference type="SUPFAM" id="SSF51735">
    <property type="entry name" value="NAD(P)-binding Rossmann-fold domains"/>
    <property type="match status" value="1"/>
</dbReference>
<dbReference type="Pfam" id="PF07885">
    <property type="entry name" value="Ion_trans_2"/>
    <property type="match status" value="1"/>
</dbReference>
<keyword evidence="4 8" id="KW-1133">Transmembrane helix</keyword>
<feature type="transmembrane region" description="Helical" evidence="8">
    <location>
        <begin position="52"/>
        <end position="69"/>
    </location>
</feature>
<evidence type="ECO:0000259" key="10">
    <source>
        <dbReference type="PROSITE" id="PS51202"/>
    </source>
</evidence>
<comment type="subcellular location">
    <subcellularLocation>
        <location evidence="1">Cell membrane</location>
        <topology evidence="1">Multi-pass membrane protein</topology>
    </subcellularLocation>
</comment>
<dbReference type="Gene3D" id="3.40.50.720">
    <property type="entry name" value="NAD(P)-binding Rossmann-like Domain"/>
    <property type="match status" value="1"/>
</dbReference>
<accession>A0A9X3RDV0</accession>
<dbReference type="InterPro" id="IPR013099">
    <property type="entry name" value="K_chnl_dom"/>
</dbReference>
<evidence type="ECO:0000256" key="2">
    <source>
        <dbReference type="ARBA" id="ARBA00022448"/>
    </source>
</evidence>
<dbReference type="SUPFAM" id="SSF81324">
    <property type="entry name" value="Voltage-gated potassium channels"/>
    <property type="match status" value="1"/>
</dbReference>
<dbReference type="AlphaFoldDB" id="A0A9X3RDV0"/>
<evidence type="ECO:0000256" key="5">
    <source>
        <dbReference type="ARBA" id="ARBA00023065"/>
    </source>
</evidence>
<dbReference type="GO" id="GO:0005886">
    <property type="term" value="C:plasma membrane"/>
    <property type="evidence" value="ECO:0007669"/>
    <property type="project" value="UniProtKB-SubCell"/>
</dbReference>
<dbReference type="RefSeq" id="WP_269927244.1">
    <property type="nucleotide sequence ID" value="NZ_JAMKBJ010000013.1"/>
</dbReference>
<dbReference type="InterPro" id="IPR050721">
    <property type="entry name" value="Trk_Ktr_HKT_K-transport"/>
</dbReference>
<keyword evidence="7 11" id="KW-0407">Ion channel</keyword>
<dbReference type="SUPFAM" id="SSF116726">
    <property type="entry name" value="TrkA C-terminal domain-like"/>
    <property type="match status" value="1"/>
</dbReference>
<dbReference type="Proteomes" id="UP001152173">
    <property type="component" value="Unassembled WGS sequence"/>
</dbReference>
<evidence type="ECO:0000256" key="7">
    <source>
        <dbReference type="ARBA" id="ARBA00023303"/>
    </source>
</evidence>
<evidence type="ECO:0000256" key="3">
    <source>
        <dbReference type="ARBA" id="ARBA00022692"/>
    </source>
</evidence>
<gene>
    <name evidence="11" type="ORF">M9R32_13315</name>
</gene>
<dbReference type="PROSITE" id="PS51202">
    <property type="entry name" value="RCK_C"/>
    <property type="match status" value="1"/>
</dbReference>
<evidence type="ECO:0000256" key="1">
    <source>
        <dbReference type="ARBA" id="ARBA00004651"/>
    </source>
</evidence>
<keyword evidence="3 8" id="KW-0812">Transmembrane</keyword>
<feature type="transmembrane region" description="Helical" evidence="8">
    <location>
        <begin position="81"/>
        <end position="105"/>
    </location>
</feature>
<dbReference type="Gene3D" id="3.30.70.1450">
    <property type="entry name" value="Regulator of K+ conductance, C-terminal domain"/>
    <property type="match status" value="1"/>
</dbReference>
<evidence type="ECO:0000256" key="4">
    <source>
        <dbReference type="ARBA" id="ARBA00022989"/>
    </source>
</evidence>
<keyword evidence="6 8" id="KW-0472">Membrane</keyword>
<keyword evidence="2" id="KW-0813">Transport</keyword>
<organism evidence="11 12">
    <name type="scientific">Paenisporosarcina quisquiliarum</name>
    <dbReference type="NCBI Taxonomy" id="365346"/>
    <lineage>
        <taxon>Bacteria</taxon>
        <taxon>Bacillati</taxon>
        <taxon>Bacillota</taxon>
        <taxon>Bacilli</taxon>
        <taxon>Bacillales</taxon>
        <taxon>Caryophanaceae</taxon>
        <taxon>Paenisporosarcina</taxon>
    </lineage>
</organism>
<dbReference type="PRINTS" id="PR01333">
    <property type="entry name" value="2POREKCHANEL"/>
</dbReference>
<dbReference type="Pfam" id="PF02080">
    <property type="entry name" value="TrkA_C"/>
    <property type="match status" value="1"/>
</dbReference>
<dbReference type="PANTHER" id="PTHR43833:SF9">
    <property type="entry name" value="POTASSIUM CHANNEL PROTEIN YUGO-RELATED"/>
    <property type="match status" value="1"/>
</dbReference>
<dbReference type="Pfam" id="PF02254">
    <property type="entry name" value="TrkA_N"/>
    <property type="match status" value="1"/>
</dbReference>
<dbReference type="InterPro" id="IPR003148">
    <property type="entry name" value="RCK_N"/>
</dbReference>
<keyword evidence="12" id="KW-1185">Reference proteome</keyword>
<evidence type="ECO:0000259" key="9">
    <source>
        <dbReference type="PROSITE" id="PS51201"/>
    </source>
</evidence>
<dbReference type="InterPro" id="IPR036721">
    <property type="entry name" value="RCK_C_sf"/>
</dbReference>
<keyword evidence="5" id="KW-0406">Ion transport</keyword>
<feature type="domain" description="RCK C-terminal" evidence="10">
    <location>
        <begin position="266"/>
        <end position="350"/>
    </location>
</feature>
<dbReference type="EMBL" id="JAMKBJ010000013">
    <property type="protein sequence ID" value="MCZ8538170.1"/>
    <property type="molecule type" value="Genomic_DNA"/>
</dbReference>